<dbReference type="Gene3D" id="3.40.1620.10">
    <property type="entry name" value="YefM-like domain"/>
    <property type="match status" value="1"/>
</dbReference>
<dbReference type="RefSeq" id="WP_012303193.1">
    <property type="nucleotide sequence ID" value="NC_010424.1"/>
</dbReference>
<keyword evidence="4" id="KW-1185">Reference proteome</keyword>
<dbReference type="SUPFAM" id="SSF143120">
    <property type="entry name" value="YefM-like"/>
    <property type="match status" value="1"/>
</dbReference>
<comment type="similarity">
    <text evidence="1 2">Belongs to the phD/YefM antitoxin family.</text>
</comment>
<dbReference type="Pfam" id="PF02604">
    <property type="entry name" value="PhdYeFM_antitox"/>
    <property type="match status" value="1"/>
</dbReference>
<dbReference type="KEGG" id="dau:Daud_2131"/>
<sequence length="102" mass="12007">MRMANVTEVRKSIRALLDEVVRTREPAVILQRSKPVAYLIDAETFEEMRRRNRVDELEQTPSQTDILDRILRLKARIAERSGVQDDSTRLIRELREGPARYE</sequence>
<dbReference type="OrthoDB" id="1807935at2"/>
<name>B1I6J1_DESAP</name>
<gene>
    <name evidence="3" type="ordered locus">Daud_2131</name>
</gene>
<dbReference type="Proteomes" id="UP000008544">
    <property type="component" value="Chromosome"/>
</dbReference>
<proteinExistence type="inferred from homology"/>
<reference evidence="4" key="1">
    <citation type="submission" date="2007-10" db="EMBL/GenBank/DDBJ databases">
        <title>Complete sequence of chromosome of Desulforudis audaxviator MP104C.</title>
        <authorList>
            <person name="Copeland A."/>
            <person name="Lucas S."/>
            <person name="Lapidus A."/>
            <person name="Barry K."/>
            <person name="Glavina del Rio T."/>
            <person name="Dalin E."/>
            <person name="Tice H."/>
            <person name="Bruce D."/>
            <person name="Pitluck S."/>
            <person name="Lowry S.R."/>
            <person name="Larimer F."/>
            <person name="Land M.L."/>
            <person name="Hauser L."/>
            <person name="Kyrpides N."/>
            <person name="Ivanova N.N."/>
            <person name="Richardson P."/>
        </authorList>
    </citation>
    <scope>NUCLEOTIDE SEQUENCE [LARGE SCALE GENOMIC DNA]</scope>
    <source>
        <strain evidence="4">MP104C</strain>
    </source>
</reference>
<dbReference type="InterPro" id="IPR006442">
    <property type="entry name" value="Antitoxin_Phd/YefM"/>
</dbReference>
<protein>
    <recommendedName>
        <fullName evidence="2">Antitoxin</fullName>
    </recommendedName>
</protein>
<organism evidence="3 4">
    <name type="scientific">Desulforudis audaxviator (strain MP104C)</name>
    <dbReference type="NCBI Taxonomy" id="477974"/>
    <lineage>
        <taxon>Bacteria</taxon>
        <taxon>Bacillati</taxon>
        <taxon>Bacillota</taxon>
        <taxon>Clostridia</taxon>
        <taxon>Thermoanaerobacterales</taxon>
        <taxon>Candidatus Desulforudaceae</taxon>
        <taxon>Candidatus Desulforudis</taxon>
    </lineage>
</organism>
<evidence type="ECO:0000256" key="2">
    <source>
        <dbReference type="RuleBase" id="RU362080"/>
    </source>
</evidence>
<evidence type="ECO:0000313" key="3">
    <source>
        <dbReference type="EMBL" id="ACA60618.1"/>
    </source>
</evidence>
<evidence type="ECO:0000313" key="4">
    <source>
        <dbReference type="Proteomes" id="UP000008544"/>
    </source>
</evidence>
<dbReference type="HOGENOM" id="CLU_2301253_0_0_9"/>
<dbReference type="AlphaFoldDB" id="B1I6J1"/>
<reference evidence="3 4" key="2">
    <citation type="journal article" date="2008" name="Science">
        <title>Environmental genomics reveals a single-species ecosystem deep within Earth.</title>
        <authorList>
            <person name="Chivian D."/>
            <person name="Brodie E.L."/>
            <person name="Alm E.J."/>
            <person name="Culley D.E."/>
            <person name="Dehal P.S."/>
            <person name="Desantis T.Z."/>
            <person name="Gihring T.M."/>
            <person name="Lapidus A."/>
            <person name="Lin L.H."/>
            <person name="Lowry S.R."/>
            <person name="Moser D.P."/>
            <person name="Richardson P.M."/>
            <person name="Southam G."/>
            <person name="Wanger G."/>
            <person name="Pratt L.M."/>
            <person name="Andersen G.L."/>
            <person name="Hazen T.C."/>
            <person name="Brockman F.J."/>
            <person name="Arkin A.P."/>
            <person name="Onstott T.C."/>
        </authorList>
    </citation>
    <scope>NUCLEOTIDE SEQUENCE [LARGE SCALE GENOMIC DNA]</scope>
    <source>
        <strain evidence="3 4">MP104C</strain>
    </source>
</reference>
<dbReference type="eggNOG" id="COG2161">
    <property type="taxonomic scope" value="Bacteria"/>
</dbReference>
<dbReference type="InterPro" id="IPR036165">
    <property type="entry name" value="YefM-like_sf"/>
</dbReference>
<evidence type="ECO:0000256" key="1">
    <source>
        <dbReference type="ARBA" id="ARBA00009981"/>
    </source>
</evidence>
<accession>B1I6J1</accession>
<dbReference type="EMBL" id="CP000860">
    <property type="protein sequence ID" value="ACA60618.1"/>
    <property type="molecule type" value="Genomic_DNA"/>
</dbReference>
<dbReference type="STRING" id="477974.Daud_2131"/>
<comment type="function">
    <text evidence="2">Antitoxin component of a type II toxin-antitoxin (TA) system.</text>
</comment>
<dbReference type="NCBIfam" id="TIGR01552">
    <property type="entry name" value="phd_fam"/>
    <property type="match status" value="1"/>
</dbReference>